<dbReference type="SUPFAM" id="SSF81383">
    <property type="entry name" value="F-box domain"/>
    <property type="match status" value="1"/>
</dbReference>
<evidence type="ECO:0000256" key="1">
    <source>
        <dbReference type="SAM" id="MobiDB-lite"/>
    </source>
</evidence>
<dbReference type="InterPro" id="IPR036047">
    <property type="entry name" value="F-box-like_dom_sf"/>
</dbReference>
<dbReference type="Pfam" id="PF00646">
    <property type="entry name" value="F-box"/>
    <property type="match status" value="1"/>
</dbReference>
<dbReference type="InterPro" id="IPR001810">
    <property type="entry name" value="F-box_dom"/>
</dbReference>
<proteinExistence type="predicted"/>
<comment type="caution">
    <text evidence="3">The sequence shown here is derived from an EMBL/GenBank/DDBJ whole genome shotgun (WGS) entry which is preliminary data.</text>
</comment>
<dbReference type="AlphaFoldDB" id="A0A7C8J8E4"/>
<feature type="domain" description="F-box" evidence="2">
    <location>
        <begin position="40"/>
        <end position="74"/>
    </location>
</feature>
<accession>A0A7C8J8E4</accession>
<evidence type="ECO:0000313" key="4">
    <source>
        <dbReference type="Proteomes" id="UP000475325"/>
    </source>
</evidence>
<evidence type="ECO:0000313" key="3">
    <source>
        <dbReference type="EMBL" id="KAF3096179.1"/>
    </source>
</evidence>
<reference evidence="3 4" key="1">
    <citation type="submission" date="2019-06" db="EMBL/GenBank/DDBJ databases">
        <authorList>
            <person name="Palmer J.M."/>
        </authorList>
    </citation>
    <scope>NUCLEOTIDE SEQUENCE [LARGE SCALE GENOMIC DNA]</scope>
    <source>
        <strain evidence="3 4">TWF102</strain>
    </source>
</reference>
<name>A0A7C8J8E4_ORBOL</name>
<evidence type="ECO:0000259" key="2">
    <source>
        <dbReference type="Pfam" id="PF00646"/>
    </source>
</evidence>
<dbReference type="EMBL" id="WIQW01000038">
    <property type="protein sequence ID" value="KAF3096179.1"/>
    <property type="molecule type" value="Genomic_DNA"/>
</dbReference>
<feature type="region of interest" description="Disordered" evidence="1">
    <location>
        <begin position="405"/>
        <end position="427"/>
    </location>
</feature>
<sequence length="463" mass="53710">MAPSTRKRKATMIGLFDSPKASKKRLRTLRPRKDAIHPFTELPSELQLRIMGFCDSKTLSAFSLLSNHFRELSLRVMWETQPVETYIKNFDQLDEHEDLRFAIRHLAIRKQSAPNRSRFSGVAKRLVTRFPKNYFPGLQEFTIEYEPAASDYFVTIINTLSKYQPKRLKAININVMYRWSALNSTVNKDPSHSAITYPTGLTTVNLEFRYTGQTLAFDPMKVFDANSDTVTTAKAYLGTWYNHFSPKPCPNVTTLYATQEQYDRNCAKDLSKKFLNTERLILTAPSCGILWEGADLTTLMEKYADWRYFSRAKFVELTYSHGVRYGRNDIDLRDSILKNIKFLVRRWISDGDMPELEEVQVMRFEPLKNMTTHSFTFQIEIKEARRVVVTSEVTKLPDEIKLEKEKEEKEKAERETEEKGKVEKEKEVKVKAEKEKEVKVKAEKETAKGNNMEDVVLTNPAAT</sequence>
<organism evidence="3 4">
    <name type="scientific">Orbilia oligospora</name>
    <name type="common">Nematode-trapping fungus</name>
    <name type="synonym">Arthrobotrys oligospora</name>
    <dbReference type="NCBI Taxonomy" id="2813651"/>
    <lineage>
        <taxon>Eukaryota</taxon>
        <taxon>Fungi</taxon>
        <taxon>Dikarya</taxon>
        <taxon>Ascomycota</taxon>
        <taxon>Pezizomycotina</taxon>
        <taxon>Orbiliomycetes</taxon>
        <taxon>Orbiliales</taxon>
        <taxon>Orbiliaceae</taxon>
        <taxon>Orbilia</taxon>
    </lineage>
</organism>
<dbReference type="Proteomes" id="UP000475325">
    <property type="component" value="Unassembled WGS sequence"/>
</dbReference>
<gene>
    <name evidence="3" type="ORF">TWF102_006799</name>
</gene>
<protein>
    <recommendedName>
        <fullName evidence="2">F-box domain-containing protein</fullName>
    </recommendedName>
</protein>
<dbReference type="CDD" id="cd09917">
    <property type="entry name" value="F-box_SF"/>
    <property type="match status" value="1"/>
</dbReference>